<dbReference type="GO" id="GO:0051028">
    <property type="term" value="P:mRNA transport"/>
    <property type="evidence" value="ECO:0007669"/>
    <property type="project" value="TreeGrafter"/>
</dbReference>
<evidence type="ECO:0000313" key="3">
    <source>
        <dbReference type="EMBL" id="PIK40904.1"/>
    </source>
</evidence>
<feature type="compositionally biased region" description="Basic and acidic residues" evidence="1">
    <location>
        <begin position="58"/>
        <end position="78"/>
    </location>
</feature>
<feature type="compositionally biased region" description="Gly residues" evidence="1">
    <location>
        <begin position="110"/>
        <end position="138"/>
    </location>
</feature>
<dbReference type="GO" id="GO:0043005">
    <property type="term" value="C:neuron projection"/>
    <property type="evidence" value="ECO:0007669"/>
    <property type="project" value="TreeGrafter"/>
</dbReference>
<comment type="caution">
    <text evidence="3">The sequence shown here is derived from an EMBL/GenBank/DDBJ whole genome shotgun (WGS) entry which is preliminary data.</text>
</comment>
<dbReference type="PANTHER" id="PTHR10603">
    <property type="entry name" value="FRAGILE X MENTAL RETARDATION SYNDROME-RELATED PROTEIN"/>
    <property type="match status" value="1"/>
</dbReference>
<accession>A0A2G8JYW2</accession>
<evidence type="ECO:0000313" key="4">
    <source>
        <dbReference type="Proteomes" id="UP000230750"/>
    </source>
</evidence>
<evidence type="ECO:0000259" key="2">
    <source>
        <dbReference type="Pfam" id="PF12235"/>
    </source>
</evidence>
<dbReference type="AlphaFoldDB" id="A0A2G8JYW2"/>
<dbReference type="PANTHER" id="PTHR10603:SF7">
    <property type="entry name" value="FRAGILE X MESSENGER RIBONUCLEOPROTEIN 1 HOMOLOG"/>
    <property type="match status" value="1"/>
</dbReference>
<feature type="compositionally biased region" description="Low complexity" evidence="1">
    <location>
        <begin position="19"/>
        <end position="30"/>
    </location>
</feature>
<dbReference type="GO" id="GO:0010494">
    <property type="term" value="C:cytoplasmic stress granule"/>
    <property type="evidence" value="ECO:0007669"/>
    <property type="project" value="TreeGrafter"/>
</dbReference>
<keyword evidence="4" id="KW-1185">Reference proteome</keyword>
<dbReference type="GO" id="GO:0043488">
    <property type="term" value="P:regulation of mRNA stability"/>
    <property type="evidence" value="ECO:0007669"/>
    <property type="project" value="TreeGrafter"/>
</dbReference>
<proteinExistence type="predicted"/>
<dbReference type="Pfam" id="PF12235">
    <property type="entry name" value="FXMRP1_C_core"/>
    <property type="match status" value="1"/>
</dbReference>
<organism evidence="3 4">
    <name type="scientific">Stichopus japonicus</name>
    <name type="common">Sea cucumber</name>
    <dbReference type="NCBI Taxonomy" id="307972"/>
    <lineage>
        <taxon>Eukaryota</taxon>
        <taxon>Metazoa</taxon>
        <taxon>Echinodermata</taxon>
        <taxon>Eleutherozoa</taxon>
        <taxon>Echinozoa</taxon>
        <taxon>Holothuroidea</taxon>
        <taxon>Aspidochirotacea</taxon>
        <taxon>Aspidochirotida</taxon>
        <taxon>Stichopodidae</taxon>
        <taxon>Apostichopus</taxon>
    </lineage>
</organism>
<dbReference type="InterPro" id="IPR022034">
    <property type="entry name" value="FMR1-like_C_core"/>
</dbReference>
<dbReference type="GO" id="GO:0045727">
    <property type="term" value="P:positive regulation of translation"/>
    <property type="evidence" value="ECO:0007669"/>
    <property type="project" value="TreeGrafter"/>
</dbReference>
<dbReference type="GO" id="GO:0005634">
    <property type="term" value="C:nucleus"/>
    <property type="evidence" value="ECO:0007669"/>
    <property type="project" value="TreeGrafter"/>
</dbReference>
<dbReference type="GO" id="GO:0099577">
    <property type="term" value="P:regulation of translation at presynapse, modulating synaptic transmission"/>
    <property type="evidence" value="ECO:0007669"/>
    <property type="project" value="TreeGrafter"/>
</dbReference>
<dbReference type="GO" id="GO:0045182">
    <property type="term" value="F:translation regulator activity"/>
    <property type="evidence" value="ECO:0007669"/>
    <property type="project" value="TreeGrafter"/>
</dbReference>
<dbReference type="GO" id="GO:0048170">
    <property type="term" value="P:positive regulation of long-term neuronal synaptic plasticity"/>
    <property type="evidence" value="ECO:0007669"/>
    <property type="project" value="TreeGrafter"/>
</dbReference>
<dbReference type="EMBL" id="MRZV01001074">
    <property type="protein sequence ID" value="PIK40904.1"/>
    <property type="molecule type" value="Genomic_DNA"/>
</dbReference>
<reference evidence="3 4" key="1">
    <citation type="journal article" date="2017" name="PLoS Biol.">
        <title>The sea cucumber genome provides insights into morphological evolution and visceral regeneration.</title>
        <authorList>
            <person name="Zhang X."/>
            <person name="Sun L."/>
            <person name="Yuan J."/>
            <person name="Sun Y."/>
            <person name="Gao Y."/>
            <person name="Zhang L."/>
            <person name="Li S."/>
            <person name="Dai H."/>
            <person name="Hamel J.F."/>
            <person name="Liu C."/>
            <person name="Yu Y."/>
            <person name="Liu S."/>
            <person name="Lin W."/>
            <person name="Guo K."/>
            <person name="Jin S."/>
            <person name="Xu P."/>
            <person name="Storey K.B."/>
            <person name="Huan P."/>
            <person name="Zhang T."/>
            <person name="Zhou Y."/>
            <person name="Zhang J."/>
            <person name="Lin C."/>
            <person name="Li X."/>
            <person name="Xing L."/>
            <person name="Huo D."/>
            <person name="Sun M."/>
            <person name="Wang L."/>
            <person name="Mercier A."/>
            <person name="Li F."/>
            <person name="Yang H."/>
            <person name="Xiang J."/>
        </authorList>
    </citation>
    <scope>NUCLEOTIDE SEQUENCE [LARGE SCALE GENOMIC DNA]</scope>
    <source>
        <strain evidence="3">Shaxun</strain>
        <tissue evidence="3">Muscle</tissue>
    </source>
</reference>
<name>A0A2G8JYW2_STIJA</name>
<feature type="domain" description="Fragile X messenger ribonucleoprotein 1-like C-terminal core" evidence="2">
    <location>
        <begin position="2"/>
        <end position="123"/>
    </location>
</feature>
<feature type="region of interest" description="Disordered" evidence="1">
    <location>
        <begin position="13"/>
        <end position="183"/>
    </location>
</feature>
<dbReference type="GO" id="GO:0048513">
    <property type="term" value="P:animal organ development"/>
    <property type="evidence" value="ECO:0007669"/>
    <property type="project" value="TreeGrafter"/>
</dbReference>
<protein>
    <recommendedName>
        <fullName evidence="2">Fragile X messenger ribonucleoprotein 1-like C-terminal core domain-containing protein</fullName>
    </recommendedName>
</protein>
<sequence>MEKLRIERLQIDEQLRQFSSSGGPSYGMGPPRDRRERGYSSDNLDDRPSYRGRGRGGMRVEETHQSRGYRGDLEHVVEEEWQSSNVACTSGGSQSDGVEVKPTGQPSARGRGGYRGSRGRGRGGYTSGGRGGGGGGGSRSNSNAPTSETDEDSFQENSRHRRTDDDNVLVEDNTTVDEGKGFC</sequence>
<evidence type="ECO:0000256" key="1">
    <source>
        <dbReference type="SAM" id="MobiDB-lite"/>
    </source>
</evidence>
<feature type="compositionally biased region" description="Polar residues" evidence="1">
    <location>
        <begin position="82"/>
        <end position="96"/>
    </location>
</feature>
<dbReference type="InterPro" id="IPR040148">
    <property type="entry name" value="FMR1"/>
</dbReference>
<dbReference type="Proteomes" id="UP000230750">
    <property type="component" value="Unassembled WGS sequence"/>
</dbReference>
<dbReference type="GO" id="GO:0003730">
    <property type="term" value="F:mRNA 3'-UTR binding"/>
    <property type="evidence" value="ECO:0007669"/>
    <property type="project" value="TreeGrafter"/>
</dbReference>
<feature type="compositionally biased region" description="Basic and acidic residues" evidence="1">
    <location>
        <begin position="31"/>
        <end position="49"/>
    </location>
</feature>
<dbReference type="GO" id="GO:0098793">
    <property type="term" value="C:presynapse"/>
    <property type="evidence" value="ECO:0007669"/>
    <property type="project" value="GOC"/>
</dbReference>
<gene>
    <name evidence="3" type="ORF">BSL78_22260</name>
</gene>